<evidence type="ECO:0000313" key="2">
    <source>
        <dbReference type="EMBL" id="GIU52775.1"/>
    </source>
</evidence>
<dbReference type="Pfam" id="PF17273">
    <property type="entry name" value="DUF5338"/>
    <property type="match status" value="1"/>
</dbReference>
<proteinExistence type="predicted"/>
<evidence type="ECO:0008006" key="4">
    <source>
        <dbReference type="Google" id="ProtNLM"/>
    </source>
</evidence>
<evidence type="ECO:0000313" key="3">
    <source>
        <dbReference type="Proteomes" id="UP000887104"/>
    </source>
</evidence>
<sequence length="99" mass="11604">MPSNLLPFFLSQKEHIQQSLEEGYSRKKIWERLKKDGVFLGSYFTFCKYVTNYLPSVSPIQVKPQTLTKTQPLKTTRENSTKNNNGFNWTPNYNPEDLI</sequence>
<keyword evidence="3" id="KW-1185">Reference proteome</keyword>
<protein>
    <recommendedName>
        <fullName evidence="4">TraK</fullName>
    </recommendedName>
</protein>
<comment type="caution">
    <text evidence="2">The sequence shown here is derived from an EMBL/GenBank/DDBJ whole genome shotgun (WGS) entry which is preliminary data.</text>
</comment>
<evidence type="ECO:0000256" key="1">
    <source>
        <dbReference type="SAM" id="MobiDB-lite"/>
    </source>
</evidence>
<accession>A0ABQ4PS67</accession>
<gene>
    <name evidence="2" type="ORF">TUM4438_46250</name>
</gene>
<dbReference type="Proteomes" id="UP000887104">
    <property type="component" value="Unassembled WGS sequence"/>
</dbReference>
<dbReference type="EMBL" id="BPEY01000231">
    <property type="protein sequence ID" value="GIU52775.1"/>
    <property type="molecule type" value="Genomic_DNA"/>
</dbReference>
<feature type="region of interest" description="Disordered" evidence="1">
    <location>
        <begin position="69"/>
        <end position="99"/>
    </location>
</feature>
<organism evidence="2 3">
    <name type="scientific">Shewanella sairae</name>
    <dbReference type="NCBI Taxonomy" id="190310"/>
    <lineage>
        <taxon>Bacteria</taxon>
        <taxon>Pseudomonadati</taxon>
        <taxon>Pseudomonadota</taxon>
        <taxon>Gammaproteobacteria</taxon>
        <taxon>Alteromonadales</taxon>
        <taxon>Shewanellaceae</taxon>
        <taxon>Shewanella</taxon>
    </lineage>
</organism>
<dbReference type="InterPro" id="IPR035225">
    <property type="entry name" value="DUF5338"/>
</dbReference>
<reference evidence="2" key="1">
    <citation type="submission" date="2021-05" db="EMBL/GenBank/DDBJ databases">
        <title>Molecular characterization for Shewanella algae harboring chromosomal blaOXA-55-like strains isolated from clinical and environment sample.</title>
        <authorList>
            <person name="Ohama Y."/>
            <person name="Aoki K."/>
            <person name="Harada S."/>
            <person name="Moriya K."/>
            <person name="Ishii Y."/>
            <person name="Tateda K."/>
        </authorList>
    </citation>
    <scope>NUCLEOTIDE SEQUENCE</scope>
    <source>
        <strain evidence="2">JCM 11563</strain>
    </source>
</reference>
<feature type="compositionally biased region" description="Polar residues" evidence="1">
    <location>
        <begin position="81"/>
        <end position="93"/>
    </location>
</feature>
<name>A0ABQ4PS67_9GAMM</name>